<comment type="caution">
    <text evidence="4">The sequence shown here is derived from an EMBL/GenBank/DDBJ whole genome shotgun (WGS) entry which is preliminary data.</text>
</comment>
<feature type="region of interest" description="Disordered" evidence="1">
    <location>
        <begin position="805"/>
        <end position="824"/>
    </location>
</feature>
<dbReference type="Pfam" id="PF13320">
    <property type="entry name" value="GH123_cat"/>
    <property type="match status" value="1"/>
</dbReference>
<protein>
    <submittedName>
        <fullName evidence="4">Discoidin domain-containing protein</fullName>
    </submittedName>
</protein>
<evidence type="ECO:0000313" key="4">
    <source>
        <dbReference type="EMBL" id="MFC5666073.1"/>
    </source>
</evidence>
<keyword evidence="5" id="KW-1185">Reference proteome</keyword>
<reference evidence="5" key="1">
    <citation type="journal article" date="2019" name="Int. J. Syst. Evol. Microbiol.">
        <title>The Global Catalogue of Microorganisms (GCM) 10K type strain sequencing project: providing services to taxonomists for standard genome sequencing and annotation.</title>
        <authorList>
            <consortium name="The Broad Institute Genomics Platform"/>
            <consortium name="The Broad Institute Genome Sequencing Center for Infectious Disease"/>
            <person name="Wu L."/>
            <person name="Ma J."/>
        </authorList>
    </citation>
    <scope>NUCLEOTIDE SEQUENCE [LARGE SCALE GENOMIC DNA]</scope>
    <source>
        <strain evidence="5">CGMCC 4.1437</strain>
    </source>
</reference>
<feature type="domain" description="F5/8 type C" evidence="3">
    <location>
        <begin position="771"/>
        <end position="906"/>
    </location>
</feature>
<evidence type="ECO:0000313" key="5">
    <source>
        <dbReference type="Proteomes" id="UP001595975"/>
    </source>
</evidence>
<dbReference type="InterPro" id="IPR008979">
    <property type="entry name" value="Galactose-bd-like_sf"/>
</dbReference>
<evidence type="ECO:0000256" key="1">
    <source>
        <dbReference type="SAM" id="MobiDB-lite"/>
    </source>
</evidence>
<dbReference type="Proteomes" id="UP001595975">
    <property type="component" value="Unassembled WGS sequence"/>
</dbReference>
<dbReference type="SUPFAM" id="SSF49785">
    <property type="entry name" value="Galactose-binding domain-like"/>
    <property type="match status" value="2"/>
</dbReference>
<proteinExistence type="predicted"/>
<evidence type="ECO:0000259" key="3">
    <source>
        <dbReference type="PROSITE" id="PS50022"/>
    </source>
</evidence>
<evidence type="ECO:0000256" key="2">
    <source>
        <dbReference type="SAM" id="SignalP"/>
    </source>
</evidence>
<dbReference type="Gene3D" id="2.60.120.260">
    <property type="entry name" value="Galactose-binding domain-like"/>
    <property type="match status" value="2"/>
</dbReference>
<dbReference type="Pfam" id="PF00754">
    <property type="entry name" value="F5_F8_type_C"/>
    <property type="match status" value="2"/>
</dbReference>
<dbReference type="RefSeq" id="WP_380227747.1">
    <property type="nucleotide sequence ID" value="NZ_JBHSOF010000035.1"/>
</dbReference>
<feature type="chain" id="PRO_5045457103" evidence="2">
    <location>
        <begin position="27"/>
        <end position="1081"/>
    </location>
</feature>
<dbReference type="Pfam" id="PF22680">
    <property type="entry name" value="Glyco_hydro_123_N_2"/>
    <property type="match status" value="1"/>
</dbReference>
<dbReference type="EMBL" id="JBHSOF010000035">
    <property type="protein sequence ID" value="MFC5666073.1"/>
    <property type="molecule type" value="Genomic_DNA"/>
</dbReference>
<feature type="signal peptide" evidence="2">
    <location>
        <begin position="1"/>
        <end position="26"/>
    </location>
</feature>
<sequence length="1081" mass="115608">MRKTPIRVSIAASACLLLAAALPGGAAAAAAPSVWVADGADHVFSSSPVPERPANAVTLFAARNEVQAAQIAVRSSATLTSLSVRASDLTGPGGAVIPSSRITVRREYDHPNVDVVRSGHQQDPPGGGTHYYDALVENAIEDPLAANTTQPFHYSVAVPTGQAPGTYTGRATVESSAGPVDVPVSVTVYDVELPPANRSTFRMNNWFTSAGWDYDWTARSIPEQYVDAEGNKVEAFSEAWWTLMGNFAKNLAKHRNNVVFADFQGLSLPDTTIVNEKPVFTWKNFDRFVQLFQDAGALQYIYTPHLLESNGKTLEALVDAGSGDGKVKLGYLTPGSPEATSYVDAVLPQLKAHLDTKCLDAGPTCAPGRRWSDAFYLSAVDEPNGGDESAAAAAVWLYERYHAVFPQGLSNEAHHAVVPSIDAALGSITPVGDNHYDANAGYYQSRRLAGKDLWLYYCTNPKDGHLNRYISYPLADSRLTPWMVSAVGGKGFLHWGWNIWTNDRTHEKLDTFGGTNDGDYYLVRPNNKDGALDVYDSMRSEALLAGIQDYELLGQLAAVKPVLARALTSSLITSTTEFTTSGAEISHRHKQILDALTTAGPDASYPFVDDFSSGGDTEWRHIRGDWSVTGDQAYVQGDPAADWDTVSGVAGRTYGDVAASVDVRITGVNEAGGDTNWAGLTVHSQNPTDRQTGYLVALRNNGEVFVQRSGATLGTATVPGYTPGQAVSLRVLTRGSTLEVYAGATRLISLTDASYPVGNVGLATGGASARFDDVRLNPGTNPAEGAAVTASSSYEADGWGRNALTDGRRSLPTGTNGWSSIDNLSTDHTESVTVDLGARRRISRLDLYGRADGANTGLGFPVDFTVQVSADNANWTTVADERDHPRPDASAQSFPFAPTDVRYVKVTGTRLRTDPAGNYHMQLAEIEAAGENLAANRPVTASSSVEAEGWRRTAATDGVRNSAQGYSMGWSSLKSPTAAANEWISVDLQSASLVSEVRLTPRTDGANTGLGFPVDFTVQVSPDNVNWTTVADRRDQPRPGAAAQVLPFAPTTARYVRITGTRLGVDQFGDRYMQLGEIGVS</sequence>
<organism evidence="4 5">
    <name type="scientific">Kitasatospora misakiensis</name>
    <dbReference type="NCBI Taxonomy" id="67330"/>
    <lineage>
        <taxon>Bacteria</taxon>
        <taxon>Bacillati</taxon>
        <taxon>Actinomycetota</taxon>
        <taxon>Actinomycetes</taxon>
        <taxon>Kitasatosporales</taxon>
        <taxon>Streptomycetaceae</taxon>
        <taxon>Kitasatospora</taxon>
    </lineage>
</organism>
<accession>A0ABW0X6B3</accession>
<keyword evidence="2" id="KW-0732">Signal</keyword>
<feature type="compositionally biased region" description="Polar residues" evidence="1">
    <location>
        <begin position="812"/>
        <end position="824"/>
    </location>
</feature>
<dbReference type="PROSITE" id="PS50022">
    <property type="entry name" value="FA58C_3"/>
    <property type="match status" value="2"/>
</dbReference>
<dbReference type="InterPro" id="IPR025150">
    <property type="entry name" value="GH123_cat"/>
</dbReference>
<name>A0ABW0X6B3_9ACTN</name>
<feature type="domain" description="F5/8 type C" evidence="3">
    <location>
        <begin position="921"/>
        <end position="1080"/>
    </location>
</feature>
<dbReference type="Gene3D" id="2.60.120.560">
    <property type="entry name" value="Exo-inulinase, domain 1"/>
    <property type="match status" value="1"/>
</dbReference>
<gene>
    <name evidence="4" type="ORF">ACFP3U_24230</name>
</gene>
<dbReference type="InterPro" id="IPR053850">
    <property type="entry name" value="Glyco_hydro_123_N_2"/>
</dbReference>
<dbReference type="InterPro" id="IPR000421">
    <property type="entry name" value="FA58C"/>
</dbReference>